<keyword evidence="1" id="KW-0472">Membrane</keyword>
<feature type="transmembrane region" description="Helical" evidence="1">
    <location>
        <begin position="256"/>
        <end position="274"/>
    </location>
</feature>
<name>A0A9P5YBQ5_9AGAR</name>
<reference evidence="2" key="1">
    <citation type="submission" date="2020-11" db="EMBL/GenBank/DDBJ databases">
        <authorList>
            <consortium name="DOE Joint Genome Institute"/>
            <person name="Ahrendt S."/>
            <person name="Riley R."/>
            <person name="Andreopoulos W."/>
            <person name="Labutti K."/>
            <person name="Pangilinan J."/>
            <person name="Ruiz-Duenas F.J."/>
            <person name="Barrasa J.M."/>
            <person name="Sanchez-Garcia M."/>
            <person name="Camarero S."/>
            <person name="Miyauchi S."/>
            <person name="Serrano A."/>
            <person name="Linde D."/>
            <person name="Babiker R."/>
            <person name="Drula E."/>
            <person name="Ayuso-Fernandez I."/>
            <person name="Pacheco R."/>
            <person name="Padilla G."/>
            <person name="Ferreira P."/>
            <person name="Barriuso J."/>
            <person name="Kellner H."/>
            <person name="Castanera R."/>
            <person name="Alfaro M."/>
            <person name="Ramirez L."/>
            <person name="Pisabarro A.G."/>
            <person name="Kuo A."/>
            <person name="Tritt A."/>
            <person name="Lipzen A."/>
            <person name="He G."/>
            <person name="Yan M."/>
            <person name="Ng V."/>
            <person name="Cullen D."/>
            <person name="Martin F."/>
            <person name="Rosso M.-N."/>
            <person name="Henrissat B."/>
            <person name="Hibbett D."/>
            <person name="Martinez A.T."/>
            <person name="Grigoriev I.V."/>
        </authorList>
    </citation>
    <scope>NUCLEOTIDE SEQUENCE</scope>
    <source>
        <strain evidence="2">CBS 247.69</strain>
    </source>
</reference>
<dbReference type="AlphaFoldDB" id="A0A9P5YBQ5"/>
<proteinExistence type="predicted"/>
<organism evidence="2 3">
    <name type="scientific">Collybia nuda</name>
    <dbReference type="NCBI Taxonomy" id="64659"/>
    <lineage>
        <taxon>Eukaryota</taxon>
        <taxon>Fungi</taxon>
        <taxon>Dikarya</taxon>
        <taxon>Basidiomycota</taxon>
        <taxon>Agaricomycotina</taxon>
        <taxon>Agaricomycetes</taxon>
        <taxon>Agaricomycetidae</taxon>
        <taxon>Agaricales</taxon>
        <taxon>Tricholomatineae</taxon>
        <taxon>Clitocybaceae</taxon>
        <taxon>Collybia</taxon>
    </lineage>
</organism>
<evidence type="ECO:0000313" key="2">
    <source>
        <dbReference type="EMBL" id="KAF9465822.1"/>
    </source>
</evidence>
<sequence length="285" mass="31734">MSQLQELTRFMVAAGGAKPPGSESTHLLYNEDSSLILKEWNGTTYDSQELIASDALPDSPAVYLLPPDSDKRIVYINSSLALGSLVYDEESEEWAEDEEFGQHEVHPDGKLVGTVGEDGDQHIFFQDQAKNLVHLDDEWTPTILPATAATGSSLAALAFNDKVYLFYTSANDNTPRFLTLQDDDTWTDAKHAAYTFEANETPKRFLASPDTDGALDLYVLTEQKALFRVSADGKKTTLGTVTEDGEWKPTTKEECFILIAIVAIGCGFHMGHSIHRHRHRRRRHC</sequence>
<keyword evidence="1" id="KW-1133">Transmembrane helix</keyword>
<dbReference type="Gene3D" id="2.120.10.70">
    <property type="entry name" value="Fucose-specific lectin"/>
    <property type="match status" value="1"/>
</dbReference>
<accession>A0A9P5YBQ5</accession>
<keyword evidence="1" id="KW-0812">Transmembrane</keyword>
<dbReference type="EMBL" id="MU150245">
    <property type="protein sequence ID" value="KAF9465822.1"/>
    <property type="molecule type" value="Genomic_DNA"/>
</dbReference>
<dbReference type="SUPFAM" id="SSF89372">
    <property type="entry name" value="Fucose-specific lectin"/>
    <property type="match status" value="1"/>
</dbReference>
<keyword evidence="3" id="KW-1185">Reference proteome</keyword>
<dbReference type="OrthoDB" id="5367135at2759"/>
<protein>
    <submittedName>
        <fullName evidence="2">Uncharacterized protein</fullName>
    </submittedName>
</protein>
<comment type="caution">
    <text evidence="2">The sequence shown here is derived from an EMBL/GenBank/DDBJ whole genome shotgun (WGS) entry which is preliminary data.</text>
</comment>
<gene>
    <name evidence="2" type="ORF">BDZ94DRAFT_1253272</name>
</gene>
<dbReference type="Proteomes" id="UP000807353">
    <property type="component" value="Unassembled WGS sequence"/>
</dbReference>
<evidence type="ECO:0000313" key="3">
    <source>
        <dbReference type="Proteomes" id="UP000807353"/>
    </source>
</evidence>
<evidence type="ECO:0000256" key="1">
    <source>
        <dbReference type="SAM" id="Phobius"/>
    </source>
</evidence>